<dbReference type="CDD" id="cd00565">
    <property type="entry name" value="Ubl_ThiS"/>
    <property type="match status" value="1"/>
</dbReference>
<dbReference type="SUPFAM" id="SSF54285">
    <property type="entry name" value="MoaD/ThiS"/>
    <property type="match status" value="1"/>
</dbReference>
<reference evidence="1 2" key="1">
    <citation type="journal article" date="2012" name="Stand. Genomic Sci.">
        <title>Complete genome sequence of the melanogenic marine bacterium Marinomonas mediterranea type strain (MMB-1(T)).</title>
        <authorList>
            <person name="Lucas-Elio P."/>
            <person name="Goodwin L."/>
            <person name="Woyke T."/>
            <person name="Pitluck S."/>
            <person name="Nolan M."/>
            <person name="Kyrpides N.C."/>
            <person name="Detter J.C."/>
            <person name="Copeland A."/>
            <person name="Teshima H."/>
            <person name="Bruce D."/>
            <person name="Detter C."/>
            <person name="Tapia R."/>
            <person name="Han S."/>
            <person name="Land M.L."/>
            <person name="Ivanova N."/>
            <person name="Mikhailova N."/>
            <person name="Johnston A.W."/>
            <person name="Sanchez-Amat A."/>
        </authorList>
    </citation>
    <scope>NUCLEOTIDE SEQUENCE [LARGE SCALE GENOMIC DNA]</scope>
    <source>
        <strain evidence="2">ATCC 700492 / JCM 21426 / NBRC 103028 / MMB-1</strain>
    </source>
</reference>
<dbReference type="Gene3D" id="3.10.20.30">
    <property type="match status" value="1"/>
</dbReference>
<dbReference type="PANTHER" id="PTHR34472">
    <property type="entry name" value="SULFUR CARRIER PROTEIN THIS"/>
    <property type="match status" value="1"/>
</dbReference>
<sequence>MEKSLLINGDSVLSQATTIRELIDELDLGRHIAVAVNGHVVPKSQWDKTDIQDGMSLDLFESIAGG</sequence>
<dbReference type="HOGENOM" id="CLU_174611_3_2_6"/>
<dbReference type="STRING" id="717774.Marme_1904"/>
<evidence type="ECO:0000313" key="1">
    <source>
        <dbReference type="EMBL" id="ADZ91155.1"/>
    </source>
</evidence>
<protein>
    <submittedName>
        <fullName evidence="1">Thiamine biosynthesis protein ThiS</fullName>
    </submittedName>
</protein>
<dbReference type="EMBL" id="CP002583">
    <property type="protein sequence ID" value="ADZ91155.1"/>
    <property type="molecule type" value="Genomic_DNA"/>
</dbReference>
<dbReference type="InterPro" id="IPR010035">
    <property type="entry name" value="Thi_S"/>
</dbReference>
<dbReference type="PANTHER" id="PTHR34472:SF1">
    <property type="entry name" value="SULFUR CARRIER PROTEIN THIS"/>
    <property type="match status" value="1"/>
</dbReference>
<keyword evidence="2" id="KW-1185">Reference proteome</keyword>
<dbReference type="AlphaFoldDB" id="F2K277"/>
<dbReference type="RefSeq" id="WP_013661060.1">
    <property type="nucleotide sequence ID" value="NC_015276.1"/>
</dbReference>
<dbReference type="Proteomes" id="UP000001062">
    <property type="component" value="Chromosome"/>
</dbReference>
<gene>
    <name evidence="1" type="ordered locus">Marme_1904</name>
</gene>
<dbReference type="InterPro" id="IPR003749">
    <property type="entry name" value="ThiS/MoaD-like"/>
</dbReference>
<name>F2K277_MARM1</name>
<dbReference type="InterPro" id="IPR012675">
    <property type="entry name" value="Beta-grasp_dom_sf"/>
</dbReference>
<dbReference type="KEGG" id="mme:Marme_1904"/>
<accession>F2K277</accession>
<organism evidence="1 2">
    <name type="scientific">Marinomonas mediterranea (strain ATCC 700492 / JCM 21426 / NBRC 103028 / MMB-1)</name>
    <dbReference type="NCBI Taxonomy" id="717774"/>
    <lineage>
        <taxon>Bacteria</taxon>
        <taxon>Pseudomonadati</taxon>
        <taxon>Pseudomonadota</taxon>
        <taxon>Gammaproteobacteria</taxon>
        <taxon>Oceanospirillales</taxon>
        <taxon>Oceanospirillaceae</taxon>
        <taxon>Marinomonas</taxon>
    </lineage>
</organism>
<dbReference type="NCBIfam" id="TIGR01683">
    <property type="entry name" value="thiS"/>
    <property type="match status" value="1"/>
</dbReference>
<dbReference type="InterPro" id="IPR016155">
    <property type="entry name" value="Mopterin_synth/thiamin_S_b"/>
</dbReference>
<evidence type="ECO:0000313" key="2">
    <source>
        <dbReference type="Proteomes" id="UP000001062"/>
    </source>
</evidence>
<dbReference type="OrthoDB" id="9800283at2"/>
<proteinExistence type="predicted"/>
<dbReference type="Pfam" id="PF02597">
    <property type="entry name" value="ThiS"/>
    <property type="match status" value="1"/>
</dbReference>
<dbReference type="PATRIC" id="fig|717774.3.peg.1963"/>